<sequence length="49" mass="5115">MAKHGGYRIFCACFTIAPGNTYADGVFLTLGTCASCGVKGRKNVGNDDL</sequence>
<gene>
    <name evidence="1" type="ORF">KTC_00440</name>
</gene>
<accession>A0A455SA19</accession>
<protein>
    <submittedName>
        <fullName evidence="1">Uncharacterized protein</fullName>
    </submittedName>
</protein>
<dbReference type="EMBL" id="AP019376">
    <property type="protein sequence ID" value="BBH85293.1"/>
    <property type="molecule type" value="Genomic_DNA"/>
</dbReference>
<reference evidence="1" key="1">
    <citation type="submission" date="2018-12" db="EMBL/GenBank/DDBJ databases">
        <title>Novel natural products biosynthetic potential of the class Ktedonobacteria.</title>
        <authorList>
            <person name="Zheng Y."/>
            <person name="Saitou A."/>
            <person name="Wang C.M."/>
            <person name="Toyoda A."/>
            <person name="Minakuchi Y."/>
            <person name="Sekiguchi Y."/>
            <person name="Ueda K."/>
            <person name="Takano H."/>
            <person name="Sakai Y."/>
            <person name="Yokota A."/>
            <person name="Yabe S."/>
        </authorList>
    </citation>
    <scope>NUCLEOTIDE SEQUENCE</scope>
    <source>
        <strain evidence="1">COM3</strain>
    </source>
</reference>
<name>A0A455SA19_9CHLR</name>
<dbReference type="AlphaFoldDB" id="A0A455SA19"/>
<organism evidence="1">
    <name type="scientific">Thermosporothrix sp. COM3</name>
    <dbReference type="NCBI Taxonomy" id="2490863"/>
    <lineage>
        <taxon>Bacteria</taxon>
        <taxon>Bacillati</taxon>
        <taxon>Chloroflexota</taxon>
        <taxon>Ktedonobacteria</taxon>
        <taxon>Ktedonobacterales</taxon>
        <taxon>Thermosporotrichaceae</taxon>
        <taxon>Thermosporothrix</taxon>
    </lineage>
</organism>
<evidence type="ECO:0000313" key="1">
    <source>
        <dbReference type="EMBL" id="BBH85293.1"/>
    </source>
</evidence>
<proteinExistence type="predicted"/>